<keyword evidence="10" id="KW-0594">Phospholipid biosynthesis</keyword>
<evidence type="ECO:0000256" key="6">
    <source>
        <dbReference type="ARBA" id="ARBA00022695"/>
    </source>
</evidence>
<proteinExistence type="predicted"/>
<evidence type="ECO:0000256" key="1">
    <source>
        <dbReference type="ARBA" id="ARBA00004651"/>
    </source>
</evidence>
<keyword evidence="6 13" id="KW-0548">Nucleotidyltransferase</keyword>
<sequence length="240" mass="24764">MSKSAGKSNSDLLLRVAAAAVLAPVALFAAWLGGWVFAVFVAVMGFIMAREWAAMVGAGALDGNQKTKWVLIGIPYIILPLFSLIALRFDVAYGLTAVVLLFACVWSADSLAYFAGRTFGGPKLMPSVSPNKTWSGFFGAVIGGLIAAVLVFYFAGLNNLVVAAALGAAIGGLEQGGDLFESAAKRKFGVKDSGSIIPGHGGVLDRVDGLMAAGVAAWLFGTFRAGSWENAAAGLLSWPG</sequence>
<gene>
    <name evidence="13" type="ORF">MNBD_ALPHA08-124</name>
</gene>
<evidence type="ECO:0000313" key="13">
    <source>
        <dbReference type="EMBL" id="VAV91433.1"/>
    </source>
</evidence>
<evidence type="ECO:0000256" key="5">
    <source>
        <dbReference type="ARBA" id="ARBA00022692"/>
    </source>
</evidence>
<evidence type="ECO:0000256" key="9">
    <source>
        <dbReference type="ARBA" id="ARBA00023136"/>
    </source>
</evidence>
<evidence type="ECO:0000256" key="8">
    <source>
        <dbReference type="ARBA" id="ARBA00023098"/>
    </source>
</evidence>
<evidence type="ECO:0000256" key="11">
    <source>
        <dbReference type="ARBA" id="ARBA00023264"/>
    </source>
</evidence>
<dbReference type="GO" id="GO:0004605">
    <property type="term" value="F:phosphatidate cytidylyltransferase activity"/>
    <property type="evidence" value="ECO:0007669"/>
    <property type="project" value="UniProtKB-EC"/>
</dbReference>
<dbReference type="PANTHER" id="PTHR46382">
    <property type="entry name" value="PHOSPHATIDATE CYTIDYLYLTRANSFERASE"/>
    <property type="match status" value="1"/>
</dbReference>
<feature type="transmembrane region" description="Helical" evidence="12">
    <location>
        <begin position="93"/>
        <end position="115"/>
    </location>
</feature>
<keyword evidence="2" id="KW-1003">Cell membrane</keyword>
<dbReference type="EC" id="2.7.7.41" evidence="13"/>
<dbReference type="GO" id="GO:0016024">
    <property type="term" value="P:CDP-diacylglycerol biosynthetic process"/>
    <property type="evidence" value="ECO:0007669"/>
    <property type="project" value="TreeGrafter"/>
</dbReference>
<dbReference type="AlphaFoldDB" id="A0A3B0S4W2"/>
<evidence type="ECO:0000256" key="12">
    <source>
        <dbReference type="SAM" id="Phobius"/>
    </source>
</evidence>
<dbReference type="PANTHER" id="PTHR46382:SF1">
    <property type="entry name" value="PHOSPHATIDATE CYTIDYLYLTRANSFERASE"/>
    <property type="match status" value="1"/>
</dbReference>
<feature type="transmembrane region" description="Helical" evidence="12">
    <location>
        <begin position="69"/>
        <end position="87"/>
    </location>
</feature>
<accession>A0A3B0S4W2</accession>
<evidence type="ECO:0000256" key="4">
    <source>
        <dbReference type="ARBA" id="ARBA00022679"/>
    </source>
</evidence>
<feature type="transmembrane region" description="Helical" evidence="12">
    <location>
        <begin position="136"/>
        <end position="155"/>
    </location>
</feature>
<keyword evidence="8" id="KW-0443">Lipid metabolism</keyword>
<evidence type="ECO:0000256" key="7">
    <source>
        <dbReference type="ARBA" id="ARBA00022989"/>
    </source>
</evidence>
<evidence type="ECO:0000256" key="10">
    <source>
        <dbReference type="ARBA" id="ARBA00023209"/>
    </source>
</evidence>
<feature type="transmembrane region" description="Helical" evidence="12">
    <location>
        <begin position="37"/>
        <end position="57"/>
    </location>
</feature>
<name>A0A3B0S4W2_9ZZZZ</name>
<comment type="subcellular location">
    <subcellularLocation>
        <location evidence="1">Cell membrane</location>
        <topology evidence="1">Multi-pass membrane protein</topology>
    </subcellularLocation>
</comment>
<keyword evidence="9 12" id="KW-0472">Membrane</keyword>
<keyword evidence="4 13" id="KW-0808">Transferase</keyword>
<evidence type="ECO:0000256" key="3">
    <source>
        <dbReference type="ARBA" id="ARBA00022516"/>
    </source>
</evidence>
<protein>
    <submittedName>
        <fullName evidence="13">Phosphatidate cytidylyltransferase</fullName>
        <ecNumber evidence="13">2.7.7.41</ecNumber>
    </submittedName>
</protein>
<keyword evidence="7 12" id="KW-1133">Transmembrane helix</keyword>
<reference evidence="13" key="1">
    <citation type="submission" date="2018-06" db="EMBL/GenBank/DDBJ databases">
        <authorList>
            <person name="Zhirakovskaya E."/>
        </authorList>
    </citation>
    <scope>NUCLEOTIDE SEQUENCE</scope>
</reference>
<keyword evidence="5 12" id="KW-0812">Transmembrane</keyword>
<keyword evidence="11" id="KW-1208">Phospholipid metabolism</keyword>
<dbReference type="EMBL" id="UOEC01000090">
    <property type="protein sequence ID" value="VAV91433.1"/>
    <property type="molecule type" value="Genomic_DNA"/>
</dbReference>
<evidence type="ECO:0000256" key="2">
    <source>
        <dbReference type="ARBA" id="ARBA00022475"/>
    </source>
</evidence>
<dbReference type="GO" id="GO:0005886">
    <property type="term" value="C:plasma membrane"/>
    <property type="evidence" value="ECO:0007669"/>
    <property type="project" value="UniProtKB-SubCell"/>
</dbReference>
<keyword evidence="3" id="KW-0444">Lipid biosynthesis</keyword>
<organism evidence="13">
    <name type="scientific">hydrothermal vent metagenome</name>
    <dbReference type="NCBI Taxonomy" id="652676"/>
    <lineage>
        <taxon>unclassified sequences</taxon>
        <taxon>metagenomes</taxon>
        <taxon>ecological metagenomes</taxon>
    </lineage>
</organism>
<dbReference type="Pfam" id="PF01148">
    <property type="entry name" value="CTP_transf_1"/>
    <property type="match status" value="1"/>
</dbReference>